<organism evidence="3 4">
    <name type="scientific">Elaeophora elaphi</name>
    <dbReference type="NCBI Taxonomy" id="1147741"/>
    <lineage>
        <taxon>Eukaryota</taxon>
        <taxon>Metazoa</taxon>
        <taxon>Ecdysozoa</taxon>
        <taxon>Nematoda</taxon>
        <taxon>Chromadorea</taxon>
        <taxon>Rhabditida</taxon>
        <taxon>Spirurina</taxon>
        <taxon>Spiruromorpha</taxon>
        <taxon>Filarioidea</taxon>
        <taxon>Onchocercidae</taxon>
        <taxon>Elaeophora</taxon>
    </lineage>
</organism>
<feature type="compositionally biased region" description="Polar residues" evidence="1">
    <location>
        <begin position="285"/>
        <end position="295"/>
    </location>
</feature>
<evidence type="ECO:0000313" key="3">
    <source>
        <dbReference type="Proteomes" id="UP000050640"/>
    </source>
</evidence>
<feature type="region of interest" description="Disordered" evidence="1">
    <location>
        <begin position="276"/>
        <end position="295"/>
    </location>
</feature>
<feature type="signal peptide" evidence="2">
    <location>
        <begin position="1"/>
        <end position="20"/>
    </location>
</feature>
<evidence type="ECO:0000313" key="4">
    <source>
        <dbReference type="WBParaSite" id="EEL_0000615901-mRNA-1"/>
    </source>
</evidence>
<name>A0A0R3RVL7_9BILA</name>
<keyword evidence="2" id="KW-0732">Signal</keyword>
<sequence>MLRMQLSLFIIFTAIVSATANEKNPPIVRFEIQGKEFRSERYEYTFSVGSKVSPETALSKNILLCCLPQLKQNLSHPIQPTTVTCKSSCDLIRPTKALYGRDISDSGHLLPIRTRSQFASSDNDASTFISSSTSKSFFHLYNRSSINFWDLTDNILGGDNEKSRNFALRIPLPPIGSKLTASSGTVEKISLPRKIQQYVRIDNNNKHTTARSRYERPAPIGTGYASTYRHSEGTNIGPVSYRRPSYMEVPCINSADASMTARRKSITSYIRPTGVTENEDKRSYTQHTTQNDYPNPQTQVVASDQVHETSNGQCPLLLNNVTKEIVKSYHQKQLLTRP</sequence>
<proteinExistence type="predicted"/>
<dbReference type="WBParaSite" id="EEL_0000615901-mRNA-1">
    <property type="protein sequence ID" value="EEL_0000615901-mRNA-1"/>
    <property type="gene ID" value="EEL_0000615901"/>
</dbReference>
<keyword evidence="3" id="KW-1185">Reference proteome</keyword>
<protein>
    <submittedName>
        <fullName evidence="4">Uncharacterized protein</fullName>
    </submittedName>
</protein>
<evidence type="ECO:0000256" key="1">
    <source>
        <dbReference type="SAM" id="MobiDB-lite"/>
    </source>
</evidence>
<dbReference type="Proteomes" id="UP000050640">
    <property type="component" value="Unplaced"/>
</dbReference>
<evidence type="ECO:0000256" key="2">
    <source>
        <dbReference type="SAM" id="SignalP"/>
    </source>
</evidence>
<accession>A0A0R3RVL7</accession>
<dbReference type="AlphaFoldDB" id="A0A0R3RVL7"/>
<feature type="chain" id="PRO_5006447816" evidence="2">
    <location>
        <begin position="21"/>
        <end position="338"/>
    </location>
</feature>
<reference evidence="4" key="1">
    <citation type="submission" date="2017-02" db="UniProtKB">
        <authorList>
            <consortium name="WormBaseParasite"/>
        </authorList>
    </citation>
    <scope>IDENTIFICATION</scope>
</reference>